<evidence type="ECO:0000313" key="2">
    <source>
        <dbReference type="EMBL" id="GFE80628.1"/>
    </source>
</evidence>
<accession>A0A829YCQ9</accession>
<keyword evidence="3" id="KW-1185">Reference proteome</keyword>
<protein>
    <recommendedName>
        <fullName evidence="1">SMP-30/Gluconolactonase/LRE-like region domain-containing protein</fullName>
    </recommendedName>
</protein>
<organism evidence="2 3">
    <name type="scientific">Steroidobacter agaridevorans</name>
    <dbReference type="NCBI Taxonomy" id="2695856"/>
    <lineage>
        <taxon>Bacteria</taxon>
        <taxon>Pseudomonadati</taxon>
        <taxon>Pseudomonadota</taxon>
        <taxon>Gammaproteobacteria</taxon>
        <taxon>Steroidobacterales</taxon>
        <taxon>Steroidobacteraceae</taxon>
        <taxon>Steroidobacter</taxon>
    </lineage>
</organism>
<comment type="caution">
    <text evidence="2">The sequence shown here is derived from an EMBL/GenBank/DDBJ whole genome shotgun (WGS) entry which is preliminary data.</text>
</comment>
<dbReference type="SUPFAM" id="SSF63829">
    <property type="entry name" value="Calcium-dependent phosphotriesterase"/>
    <property type="match status" value="1"/>
</dbReference>
<gene>
    <name evidence="2" type="ORF">GCM10011487_26280</name>
</gene>
<feature type="domain" description="SMP-30/Gluconolactonase/LRE-like region" evidence="1">
    <location>
        <begin position="83"/>
        <end position="287"/>
    </location>
</feature>
<dbReference type="PANTHER" id="PTHR10426:SF88">
    <property type="entry name" value="ADIPOCYTE PLASMA MEMBRANE-ASSOCIATED PROTEIN HEMOMUCIN-RELATED"/>
    <property type="match status" value="1"/>
</dbReference>
<evidence type="ECO:0000259" key="1">
    <source>
        <dbReference type="Pfam" id="PF08450"/>
    </source>
</evidence>
<name>A0A829YCQ9_9GAMM</name>
<dbReference type="Gene3D" id="2.120.10.30">
    <property type="entry name" value="TolB, C-terminal domain"/>
    <property type="match status" value="1"/>
</dbReference>
<dbReference type="AlphaFoldDB" id="A0A829YCQ9"/>
<dbReference type="EMBL" id="BLJN01000002">
    <property type="protein sequence ID" value="GFE80628.1"/>
    <property type="molecule type" value="Genomic_DNA"/>
</dbReference>
<proteinExistence type="predicted"/>
<dbReference type="Pfam" id="PF08450">
    <property type="entry name" value="SGL"/>
    <property type="match status" value="1"/>
</dbReference>
<dbReference type="InterPro" id="IPR011042">
    <property type="entry name" value="6-blade_b-propeller_TolB-like"/>
</dbReference>
<dbReference type="GO" id="GO:0016787">
    <property type="term" value="F:hydrolase activity"/>
    <property type="evidence" value="ECO:0007669"/>
    <property type="project" value="TreeGrafter"/>
</dbReference>
<dbReference type="InterPro" id="IPR013658">
    <property type="entry name" value="SGL"/>
</dbReference>
<sequence length="374" mass="40518">MSAITVPRLAGAMGVLFAAVAVYLCFWPVPAEPVAWLAPKPPGYVGVHAPNTHLSGLRTIDIGNEFGPEHIAIGPDNKLYAAMTSGNLVRMDPDGTHQEIFANTRGRVLGFDFDKDGRMIAADAMRGLLIVGADRRVSVLTDQVSSDDPIRYANSVVVATDGTIFFTDASARFSPAEWGGTYEASVLDILEQAASGRVLAYDPATASTRVVAHGFSFANGIALSSDGRALFVSETGRYRIWKIASDVRDLDIQSGSSQATVLFDNLPGYPDNLMRGREGRIWAGLFRPRNPAADNLSQKPFMRKVLLRMPRALLPVGDPYSHVFAFDESGHVTEDLQDPIGAYPETTGATETADRLYIHSLHAPAIGWVPYARR</sequence>
<reference evidence="3" key="1">
    <citation type="submission" date="2020-01" db="EMBL/GenBank/DDBJ databases">
        <title>'Steroidobacter agaridevorans' sp. nov., agar-degrading bacteria isolated from rhizosphere soils.</title>
        <authorList>
            <person name="Ikenaga M."/>
            <person name="Kataoka M."/>
            <person name="Murouchi A."/>
            <person name="Katsuragi S."/>
            <person name="Sakai M."/>
        </authorList>
    </citation>
    <scope>NUCLEOTIDE SEQUENCE [LARGE SCALE GENOMIC DNA]</scope>
    <source>
        <strain evidence="3">YU21-B</strain>
    </source>
</reference>
<evidence type="ECO:0000313" key="3">
    <source>
        <dbReference type="Proteomes" id="UP000445000"/>
    </source>
</evidence>
<dbReference type="PANTHER" id="PTHR10426">
    <property type="entry name" value="STRICTOSIDINE SYNTHASE-RELATED"/>
    <property type="match status" value="1"/>
</dbReference>
<dbReference type="Proteomes" id="UP000445000">
    <property type="component" value="Unassembled WGS sequence"/>
</dbReference>